<comment type="caution">
    <text evidence="2">The sequence shown here is derived from an EMBL/GenBank/DDBJ whole genome shotgun (WGS) entry which is preliminary data.</text>
</comment>
<name>A0A2A4MK16_9GAMM</name>
<dbReference type="EMBL" id="NVQR01000088">
    <property type="protein sequence ID" value="PCH60569.1"/>
    <property type="molecule type" value="Genomic_DNA"/>
</dbReference>
<gene>
    <name evidence="2" type="ORF">COC19_05765</name>
</gene>
<protein>
    <submittedName>
        <fullName evidence="2">Uncharacterized protein</fullName>
    </submittedName>
</protein>
<evidence type="ECO:0000256" key="1">
    <source>
        <dbReference type="SAM" id="Coils"/>
    </source>
</evidence>
<organism evidence="2 3">
    <name type="scientific">SAR86 cluster bacterium</name>
    <dbReference type="NCBI Taxonomy" id="2030880"/>
    <lineage>
        <taxon>Bacteria</taxon>
        <taxon>Pseudomonadati</taxon>
        <taxon>Pseudomonadota</taxon>
        <taxon>Gammaproteobacteria</taxon>
        <taxon>SAR86 cluster</taxon>
    </lineage>
</organism>
<sequence>MEYLRGQSSGTKPDLGNALMANLRTTLMVSSFVLLAACASQQAPDNGLEAGQAADRLAMERVEAQQAAEDAERLAQRAEARRIAQAQSEREAQQQLQVQERAQQELQQQQELASQRQARARIVAEREQKLARIVALERQVAASETSSANQQRVNANLQETIVVSENLLEALAVEQQKYEQIEEGQTTQALDKSQIDMLKAARQQLLDEAARLN</sequence>
<feature type="coiled-coil region" evidence="1">
    <location>
        <begin position="54"/>
        <end position="119"/>
    </location>
</feature>
<evidence type="ECO:0000313" key="3">
    <source>
        <dbReference type="Proteomes" id="UP000218172"/>
    </source>
</evidence>
<dbReference type="AlphaFoldDB" id="A0A2A4MK16"/>
<accession>A0A2A4MK16</accession>
<evidence type="ECO:0000313" key="2">
    <source>
        <dbReference type="EMBL" id="PCH60569.1"/>
    </source>
</evidence>
<reference evidence="3" key="1">
    <citation type="submission" date="2017-08" db="EMBL/GenBank/DDBJ databases">
        <title>A dynamic microbial community with high functional redundancy inhabits the cold, oxic subseafloor aquifer.</title>
        <authorList>
            <person name="Tully B.J."/>
            <person name="Wheat C.G."/>
            <person name="Glazer B.T."/>
            <person name="Huber J.A."/>
        </authorList>
    </citation>
    <scope>NUCLEOTIDE SEQUENCE [LARGE SCALE GENOMIC DNA]</scope>
</reference>
<keyword evidence="1" id="KW-0175">Coiled coil</keyword>
<proteinExistence type="predicted"/>
<dbReference type="Proteomes" id="UP000218172">
    <property type="component" value="Unassembled WGS sequence"/>
</dbReference>